<evidence type="ECO:0000313" key="5">
    <source>
        <dbReference type="EnsemblMetazoa" id="ADAC006638-PA"/>
    </source>
</evidence>
<keyword evidence="6" id="KW-1185">Reference proteome</keyword>
<reference evidence="5" key="4">
    <citation type="submission" date="2015-06" db="UniProtKB">
        <authorList>
            <consortium name="EnsemblMetazoa"/>
        </authorList>
    </citation>
    <scope>IDENTIFICATION</scope>
</reference>
<sequence>MSSHGSEAVLLLLLLCFAGASWCCVCVPERLCPAPDVDLRLDDSAPIDCPPGELCCDDPMVEQPAINTGGQHPADSCNGVCVIDESQCPDSDLYDEYGSDTLDIRLVADGDECPRDYICCGTTTMPPKHVPQICNGTCVAPTMCTMFEPSGGEGCPADQVCCRMNRISWSELVNDINSMDLGHTREPPSTSDRCAVTMGNSFERLATPAWFLSIWAQVEVAQGFFSDQYLCAGALLSPDLVLTLASCVERISPDRLFVNLGDDDLSNRFLLQDSNIYTIEKVTTHEDYRVDPVRRNVALLHLTSKIRRNASSCFATFTEKRPTSGGCYIVGWNKDALASGTEAVPRRYQTTLGEDSANDLGGCMSGLVCFPNGANCDDRSMSSAALLCDQEGGLVRLHALLLSNCTGLPLQSLASWIDHQRDPSFVQKVQPPVPSRNYLPL</sequence>
<evidence type="ECO:0000259" key="3">
    <source>
        <dbReference type="PROSITE" id="PS50240"/>
    </source>
</evidence>
<evidence type="ECO:0000313" key="4">
    <source>
        <dbReference type="EMBL" id="ETN61718.1"/>
    </source>
</evidence>
<protein>
    <recommendedName>
        <fullName evidence="3">Peptidase S1 domain-containing protein</fullName>
    </recommendedName>
</protein>
<reference evidence="4" key="3">
    <citation type="journal article" date="2013" name="Nucleic Acids Res.">
        <title>The genome of Anopheles darlingi, the main neotropical malaria vector.</title>
        <authorList>
            <person name="Marinotti O."/>
            <person name="Cerqueira G.C."/>
            <person name="de Almeida L.G."/>
            <person name="Ferro M.I."/>
            <person name="Loreto E.L."/>
            <person name="Zaha A."/>
            <person name="Teixeira S.M."/>
            <person name="Wespiser A.R."/>
            <person name="Almeida E Silva A."/>
            <person name="Schlindwein A.D."/>
            <person name="Pacheco A.C."/>
            <person name="Silva A.L."/>
            <person name="Graveley B.R."/>
            <person name="Walenz B.P."/>
            <person name="Lima Bde A."/>
            <person name="Ribeiro C.A."/>
            <person name="Nunes-Silva C.G."/>
            <person name="de Carvalho C.R."/>
            <person name="Soares C.M."/>
            <person name="de Menezes C.B."/>
            <person name="Matiolli C."/>
            <person name="Caffrey D."/>
            <person name="Araujo D.A."/>
            <person name="de Oliveira D.M."/>
            <person name="Golenbock D."/>
            <person name="Grisard E.C."/>
            <person name="Fantinatti-Garboggini F."/>
            <person name="de Carvalho F.M."/>
            <person name="Barcellos F.G."/>
            <person name="Prosdocimi F."/>
            <person name="May G."/>
            <person name="Azevedo Junior G.M."/>
            <person name="Guimaraes G.M."/>
            <person name="Goldman G.H."/>
            <person name="Padilha I.Q."/>
            <person name="Batista Jda S."/>
            <person name="Ferro J.A."/>
            <person name="Ribeiro J.M."/>
            <person name="Fietto J.L."/>
            <person name="Dabbas K.M."/>
            <person name="Cerdeira L."/>
            <person name="Agnez-Lima L.F."/>
            <person name="Brocchi M."/>
            <person name="de Carvalho M.O."/>
            <person name="Teixeira Mde M."/>
            <person name="Diniz Maia Mde M."/>
            <person name="Goldman M.H."/>
            <person name="Cruz Schneider M.P."/>
            <person name="Felipe M.S."/>
            <person name="Hungria M."/>
            <person name="Nicolas M.F."/>
            <person name="Pereira M."/>
            <person name="Montes M.A."/>
            <person name="Cantao M.E."/>
            <person name="Vincentz M."/>
            <person name="Rafael M.S."/>
            <person name="Silverman N."/>
            <person name="Stoco P.H."/>
            <person name="Souza R.C."/>
            <person name="Vicentini R."/>
            <person name="Gazzinelli R.T."/>
            <person name="Neves Rde O."/>
            <person name="Silva R."/>
            <person name="Astolfi-Filho S."/>
            <person name="Maciel T.E."/>
            <person name="Urmenyi T.P."/>
            <person name="Tadei W.P."/>
            <person name="Camargo E.P."/>
            <person name="de Vasconcelos A.T."/>
        </authorList>
    </citation>
    <scope>NUCLEOTIDE SEQUENCE</scope>
</reference>
<proteinExistence type="inferred from homology"/>
<feature type="signal peptide" evidence="2">
    <location>
        <begin position="1"/>
        <end position="23"/>
    </location>
</feature>
<dbReference type="VEuPathDB" id="VectorBase:ADAR2_004220"/>
<dbReference type="HOGENOM" id="CLU_621462_0_0_1"/>
<evidence type="ECO:0000256" key="1">
    <source>
        <dbReference type="ARBA" id="ARBA00024195"/>
    </source>
</evidence>
<dbReference type="PANTHER" id="PTHR24260">
    <property type="match status" value="1"/>
</dbReference>
<dbReference type="EMBL" id="ADMH02001629">
    <property type="protein sequence ID" value="ETN61718.1"/>
    <property type="molecule type" value="Genomic_DNA"/>
</dbReference>
<dbReference type="STRING" id="43151.W5JEE2"/>
<dbReference type="VEuPathDB" id="VectorBase:ADAC006638"/>
<evidence type="ECO:0000313" key="6">
    <source>
        <dbReference type="Proteomes" id="UP000000673"/>
    </source>
</evidence>
<name>W5JEE2_ANODA</name>
<dbReference type="GO" id="GO:0004252">
    <property type="term" value="F:serine-type endopeptidase activity"/>
    <property type="evidence" value="ECO:0007669"/>
    <property type="project" value="InterPro"/>
</dbReference>
<evidence type="ECO:0000256" key="2">
    <source>
        <dbReference type="SAM" id="SignalP"/>
    </source>
</evidence>
<dbReference type="InterPro" id="IPR001254">
    <property type="entry name" value="Trypsin_dom"/>
</dbReference>
<dbReference type="InterPro" id="IPR009003">
    <property type="entry name" value="Peptidase_S1_PA"/>
</dbReference>
<feature type="domain" description="Peptidase S1" evidence="3">
    <location>
        <begin position="196"/>
        <end position="441"/>
    </location>
</feature>
<dbReference type="PROSITE" id="PS50240">
    <property type="entry name" value="TRYPSIN_DOM"/>
    <property type="match status" value="1"/>
</dbReference>
<dbReference type="InterPro" id="IPR051333">
    <property type="entry name" value="CLIP_Serine_Protease"/>
</dbReference>
<accession>W5JEE2</accession>
<organism evidence="4">
    <name type="scientific">Anopheles darlingi</name>
    <name type="common">Mosquito</name>
    <dbReference type="NCBI Taxonomy" id="43151"/>
    <lineage>
        <taxon>Eukaryota</taxon>
        <taxon>Metazoa</taxon>
        <taxon>Ecdysozoa</taxon>
        <taxon>Arthropoda</taxon>
        <taxon>Hexapoda</taxon>
        <taxon>Insecta</taxon>
        <taxon>Pterygota</taxon>
        <taxon>Neoptera</taxon>
        <taxon>Endopterygota</taxon>
        <taxon>Diptera</taxon>
        <taxon>Nematocera</taxon>
        <taxon>Culicoidea</taxon>
        <taxon>Culicidae</taxon>
        <taxon>Anophelinae</taxon>
        <taxon>Anopheles</taxon>
    </lineage>
</organism>
<reference evidence="4 6" key="1">
    <citation type="journal article" date="2010" name="BMC Genomics">
        <title>Combination of measures distinguishes pre-miRNAs from other stem-loops in the genome of the newly sequenced Anopheles darlingi.</title>
        <authorList>
            <person name="Mendes N.D."/>
            <person name="Freitas A.T."/>
            <person name="Vasconcelos A.T."/>
            <person name="Sagot M.F."/>
        </authorList>
    </citation>
    <scope>NUCLEOTIDE SEQUENCE</scope>
</reference>
<dbReference type="Pfam" id="PF00089">
    <property type="entry name" value="Trypsin"/>
    <property type="match status" value="1"/>
</dbReference>
<keyword evidence="2" id="KW-0732">Signal</keyword>
<gene>
    <name evidence="4" type="ORF">AND_006638</name>
</gene>
<comment type="similarity">
    <text evidence="1">Belongs to the peptidase S1 family. CLIP subfamily.</text>
</comment>
<dbReference type="PANTHER" id="PTHR24260:SF87">
    <property type="entry name" value="RE16127P"/>
    <property type="match status" value="1"/>
</dbReference>
<dbReference type="OMA" id="PWLVSIW"/>
<feature type="chain" id="PRO_5010155292" description="Peptidase S1 domain-containing protein" evidence="2">
    <location>
        <begin position="24"/>
        <end position="441"/>
    </location>
</feature>
<dbReference type="SUPFAM" id="SSF50494">
    <property type="entry name" value="Trypsin-like serine proteases"/>
    <property type="match status" value="1"/>
</dbReference>
<dbReference type="AlphaFoldDB" id="W5JEE2"/>
<reference evidence="4" key="2">
    <citation type="submission" date="2010-05" db="EMBL/GenBank/DDBJ databases">
        <authorList>
            <person name="Almeida L.G."/>
            <person name="Nicolas M.F."/>
            <person name="Souza R.C."/>
            <person name="Vasconcelos A.T.R."/>
        </authorList>
    </citation>
    <scope>NUCLEOTIDE SEQUENCE</scope>
</reference>
<dbReference type="EnsemblMetazoa" id="ADAC006638-RA">
    <property type="protein sequence ID" value="ADAC006638-PA"/>
    <property type="gene ID" value="ADAC006638"/>
</dbReference>
<dbReference type="InterPro" id="IPR043504">
    <property type="entry name" value="Peptidase_S1_PA_chymotrypsin"/>
</dbReference>
<dbReference type="Gene3D" id="2.40.10.10">
    <property type="entry name" value="Trypsin-like serine proteases"/>
    <property type="match status" value="1"/>
</dbReference>
<dbReference type="GO" id="GO:0006508">
    <property type="term" value="P:proteolysis"/>
    <property type="evidence" value="ECO:0007669"/>
    <property type="project" value="InterPro"/>
</dbReference>
<dbReference type="eggNOG" id="KOG3627">
    <property type="taxonomic scope" value="Eukaryota"/>
</dbReference>
<dbReference type="Proteomes" id="UP000000673">
    <property type="component" value="Unassembled WGS sequence"/>
</dbReference>